<gene>
    <name evidence="4" type="ORF">HMPREF9225_1843</name>
</gene>
<comment type="caution">
    <text evidence="4">The sequence shown here is derived from an EMBL/GenBank/DDBJ whole genome shotgun (WGS) entry which is preliminary data.</text>
</comment>
<dbReference type="SUPFAM" id="SSF52540">
    <property type="entry name" value="P-loop containing nucleoside triphosphate hydrolases"/>
    <property type="match status" value="2"/>
</dbReference>
<organism evidence="4 5">
    <name type="scientific">Peptoniphilus duerdenii ATCC BAA-1640</name>
    <dbReference type="NCBI Taxonomy" id="862517"/>
    <lineage>
        <taxon>Bacteria</taxon>
        <taxon>Bacillati</taxon>
        <taxon>Bacillota</taxon>
        <taxon>Tissierellia</taxon>
        <taxon>Tissierellales</taxon>
        <taxon>Peptoniphilaceae</taxon>
        <taxon>Peptoniphilus</taxon>
    </lineage>
</organism>
<dbReference type="Proteomes" id="UP000003280">
    <property type="component" value="Unassembled WGS sequence"/>
</dbReference>
<keyword evidence="2" id="KW-0472">Membrane</keyword>
<name>E0NNV4_9FIRM</name>
<dbReference type="HOGENOM" id="CLU_018670_0_0_9"/>
<dbReference type="Gene3D" id="3.40.50.300">
    <property type="entry name" value="P-loop containing nucleotide triphosphate hydrolases"/>
    <property type="match status" value="2"/>
</dbReference>
<evidence type="ECO:0000256" key="2">
    <source>
        <dbReference type="SAM" id="Phobius"/>
    </source>
</evidence>
<feature type="coiled-coil region" evidence="1">
    <location>
        <begin position="476"/>
        <end position="506"/>
    </location>
</feature>
<feature type="transmembrane region" description="Helical" evidence="2">
    <location>
        <begin position="381"/>
        <end position="400"/>
    </location>
</feature>
<evidence type="ECO:0000259" key="3">
    <source>
        <dbReference type="Pfam" id="PF13514"/>
    </source>
</evidence>
<sequence length="761" mass="89710">MKFKKIELKSFGKFNNKTLDFEDGFNFIYGENEAGKSTMESAIYGLFYGFSKDSIKRRLYDDKFENYRPLLRGEYHANIEFADEKDFRIERDFASENVKVLNLTDSEDISDDIEFNKYSRIKQPGAKFIGMSSSIFKSTFFVESDAIALVESLRTELRDLILEVSSTMDISRSTSVALKEMDSRIKSLGNEGLKSSKLGAIQVKVDRLLKEKLELDEKSEKYNSYLKDLEDLYKRNKSLDEELVLCNQKSEYETYKEVERLKKEIERIRELKNLDIHRYEKLLDLNDRLKRVFSEIDEVNLELKQKKVETLTSSVKRDYENLRKSLNRLQELNSRNYSREIANIAHDVENLKIKEKFLYLLFVILGVISIGIAVASFKFKIYYLLILLLPIAFYFHLRIVKFRVNHGLIRSLISRMDALRRLSQDKTIEKREMDTLFSALSSKYSVKTSELEDTLINLMRDESINDYKKSLRDKNYEDNLEKLNRLKELRDKLQSELDNSLRMEEVSNLDELREKFKNSATEESVNNRIRELNRAIEFHLNGKKFEDLNREVVSTDFDFETLRKEKREVELNISKNEINIQNLDLNLNRIQEIEGEIEDLRGSMEDLNFEREALELSKSTLLRVMLENKEDNLPKIIEKTSLYFREITEDKYEYVMIDDDLKLSVKSRDLGITIDEKNLSTGTIGQLYLSFRLALIEIISEEKIPLIMDDALLTFDDRRARTTMKLLRKISEDRQVLYFTSSTRDLKVADEMKINILRLEK</sequence>
<protein>
    <recommendedName>
        <fullName evidence="3">YhaN AAA domain-containing protein</fullName>
    </recommendedName>
</protein>
<dbReference type="InterPro" id="IPR001611">
    <property type="entry name" value="Leu-rich_rpt"/>
</dbReference>
<dbReference type="InterPro" id="IPR038734">
    <property type="entry name" value="YhaN_AAA"/>
</dbReference>
<evidence type="ECO:0000313" key="4">
    <source>
        <dbReference type="EMBL" id="EFM24422.1"/>
    </source>
</evidence>
<evidence type="ECO:0000313" key="5">
    <source>
        <dbReference type="Proteomes" id="UP000003280"/>
    </source>
</evidence>
<evidence type="ECO:0000256" key="1">
    <source>
        <dbReference type="SAM" id="Coils"/>
    </source>
</evidence>
<feature type="coiled-coil region" evidence="1">
    <location>
        <begin position="215"/>
        <end position="249"/>
    </location>
</feature>
<proteinExistence type="predicted"/>
<dbReference type="RefSeq" id="WP_008902618.1">
    <property type="nucleotide sequence ID" value="NZ_GL397071.1"/>
</dbReference>
<keyword evidence="1" id="KW-0175">Coiled coil</keyword>
<keyword evidence="2" id="KW-0812">Transmembrane</keyword>
<dbReference type="PANTHER" id="PTHR41259:SF1">
    <property type="entry name" value="DOUBLE-STRAND BREAK REPAIR RAD50 ATPASE, PUTATIVE-RELATED"/>
    <property type="match status" value="1"/>
</dbReference>
<feature type="domain" description="YhaN AAA" evidence="3">
    <location>
        <begin position="1"/>
        <end position="61"/>
    </location>
</feature>
<keyword evidence="5" id="KW-1185">Reference proteome</keyword>
<dbReference type="PROSITE" id="PS51450">
    <property type="entry name" value="LRR"/>
    <property type="match status" value="1"/>
</dbReference>
<dbReference type="Pfam" id="PF13514">
    <property type="entry name" value="AAA_27"/>
    <property type="match status" value="1"/>
</dbReference>
<dbReference type="EMBL" id="AEEH01000053">
    <property type="protein sequence ID" value="EFM24422.1"/>
    <property type="molecule type" value="Genomic_DNA"/>
</dbReference>
<dbReference type="PANTHER" id="PTHR41259">
    <property type="entry name" value="DOUBLE-STRAND BREAK REPAIR RAD50 ATPASE, PUTATIVE-RELATED"/>
    <property type="match status" value="1"/>
</dbReference>
<dbReference type="AlphaFoldDB" id="E0NNV4"/>
<dbReference type="InterPro" id="IPR027417">
    <property type="entry name" value="P-loop_NTPase"/>
</dbReference>
<feature type="coiled-coil region" evidence="1">
    <location>
        <begin position="282"/>
        <end position="332"/>
    </location>
</feature>
<accession>E0NNV4</accession>
<dbReference type="eggNOG" id="COG0419">
    <property type="taxonomic scope" value="Bacteria"/>
</dbReference>
<feature type="transmembrane region" description="Helical" evidence="2">
    <location>
        <begin position="357"/>
        <end position="375"/>
    </location>
</feature>
<dbReference type="STRING" id="862517.HMPREF9225_1843"/>
<dbReference type="OrthoDB" id="9764467at2"/>
<keyword evidence="2" id="KW-1133">Transmembrane helix</keyword>
<feature type="coiled-coil region" evidence="1">
    <location>
        <begin position="559"/>
        <end position="617"/>
    </location>
</feature>
<reference evidence="4 5" key="1">
    <citation type="submission" date="2010-07" db="EMBL/GenBank/DDBJ databases">
        <authorList>
            <person name="Muzny D."/>
            <person name="Qin X."/>
            <person name="Deng J."/>
            <person name="Jiang H."/>
            <person name="Liu Y."/>
            <person name="Qu J."/>
            <person name="Song X.-Z."/>
            <person name="Zhang L."/>
            <person name="Thornton R."/>
            <person name="Coyle M."/>
            <person name="Francisco L."/>
            <person name="Jackson L."/>
            <person name="Javaid M."/>
            <person name="Korchina V."/>
            <person name="Kovar C."/>
            <person name="Mata R."/>
            <person name="Mathew T."/>
            <person name="Ngo R."/>
            <person name="Nguyen L."/>
            <person name="Nguyen N."/>
            <person name="Okwuonu G."/>
            <person name="Ongeri F."/>
            <person name="Pham C."/>
            <person name="Simmons D."/>
            <person name="Wilczek-Boney K."/>
            <person name="Hale W."/>
            <person name="Jakkamsetti A."/>
            <person name="Pham P."/>
            <person name="Ruth R."/>
            <person name="San Lucas F."/>
            <person name="Warren J."/>
            <person name="Zhang J."/>
            <person name="Zhao Z."/>
            <person name="Zhou C."/>
            <person name="Zhu D."/>
            <person name="Lee S."/>
            <person name="Bess C."/>
            <person name="Blankenburg K."/>
            <person name="Forbes L."/>
            <person name="Fu Q."/>
            <person name="Gubbala S."/>
            <person name="Hirani K."/>
            <person name="Jayaseelan J.C."/>
            <person name="Lara F."/>
            <person name="Munidasa M."/>
            <person name="Palculict T."/>
            <person name="Patil S."/>
            <person name="Pu L.-L."/>
            <person name="Saada N."/>
            <person name="Tang L."/>
            <person name="Weissenberger G."/>
            <person name="Zhu Y."/>
            <person name="Hemphill L."/>
            <person name="Shang Y."/>
            <person name="Youmans B."/>
            <person name="Ayvaz T."/>
            <person name="Ross M."/>
            <person name="Santibanez J."/>
            <person name="Aqrawi P."/>
            <person name="Gross S."/>
            <person name="Joshi V."/>
            <person name="Fowler G."/>
            <person name="Nazareth L."/>
            <person name="Reid J."/>
            <person name="Worley K."/>
            <person name="Petrosino J."/>
            <person name="Highlander S."/>
            <person name="Gibbs R."/>
        </authorList>
    </citation>
    <scope>NUCLEOTIDE SEQUENCE [LARGE SCALE GENOMIC DNA]</scope>
    <source>
        <strain evidence="4 5">ATCC BAA-1640</strain>
    </source>
</reference>